<feature type="domain" description="MSP" evidence="6">
    <location>
        <begin position="8"/>
        <end position="90"/>
    </location>
</feature>
<dbReference type="GO" id="GO:0016020">
    <property type="term" value="C:membrane"/>
    <property type="evidence" value="ECO:0007669"/>
    <property type="project" value="UniProtKB-SubCell"/>
</dbReference>
<evidence type="ECO:0000313" key="9">
    <source>
        <dbReference type="RefSeq" id="XP_025417585.1"/>
    </source>
</evidence>
<dbReference type="PANTHER" id="PTHR34441:SF1">
    <property type="entry name" value="MOTILE SPERM DOMAIN-CONTAINING 1"/>
    <property type="match status" value="1"/>
</dbReference>
<keyword evidence="3 5" id="KW-1133">Transmembrane helix</keyword>
<comment type="subcellular location">
    <subcellularLocation>
        <location evidence="1">Membrane</location>
        <topology evidence="1">Multi-pass membrane protein</topology>
    </subcellularLocation>
</comment>
<keyword evidence="4 5" id="KW-0472">Membrane</keyword>
<evidence type="ECO:0000259" key="6">
    <source>
        <dbReference type="Pfam" id="PF00635"/>
    </source>
</evidence>
<feature type="transmembrane region" description="Helical" evidence="5">
    <location>
        <begin position="151"/>
        <end position="170"/>
    </location>
</feature>
<evidence type="ECO:0000256" key="5">
    <source>
        <dbReference type="SAM" id="Phobius"/>
    </source>
</evidence>
<accession>A0A2S2Q215</accession>
<evidence type="ECO:0000256" key="2">
    <source>
        <dbReference type="ARBA" id="ARBA00022692"/>
    </source>
</evidence>
<evidence type="ECO:0000256" key="4">
    <source>
        <dbReference type="ARBA" id="ARBA00023136"/>
    </source>
</evidence>
<dbReference type="InterPro" id="IPR039283">
    <property type="entry name" value="MOSPD1/3"/>
</dbReference>
<evidence type="ECO:0000313" key="7">
    <source>
        <dbReference type="EMBL" id="MBY71817.1"/>
    </source>
</evidence>
<evidence type="ECO:0000256" key="3">
    <source>
        <dbReference type="ARBA" id="ARBA00022989"/>
    </source>
</evidence>
<dbReference type="AlphaFoldDB" id="A0A2S2Q215"/>
<dbReference type="PANTHER" id="PTHR34441">
    <property type="entry name" value="MOTILE SPERM DOMAIN-CONTAINING PROTEIN 1"/>
    <property type="match status" value="1"/>
</dbReference>
<sequence>MTECKIPVFVSPQSLTFSLDEKSSHSQIITLFNPYDFPVRFKVFCTCTKKYTVVEPEGSINASSRVDIVVRHNAPAPAFCDIRDKFRIQMQYYTTKKVIGHKDVETVLVRSSNHFELPAENFKQLLKCDSIIDSYDNESEIRQSYSKNASGPNFTTLIMAGVCICGLLLPSSEDTDVLKFRISFNLKLALAFVLGMTTITILQH</sequence>
<gene>
    <name evidence="7" type="primary">MOSPD1</name>
    <name evidence="9" type="synonym">LOC112688544</name>
    <name evidence="7" type="ORF">g.101562</name>
</gene>
<dbReference type="InterPro" id="IPR000535">
    <property type="entry name" value="MSP_dom"/>
</dbReference>
<dbReference type="Proteomes" id="UP000694846">
    <property type="component" value="Unplaced"/>
</dbReference>
<evidence type="ECO:0000256" key="1">
    <source>
        <dbReference type="ARBA" id="ARBA00004141"/>
    </source>
</evidence>
<name>A0A2S2Q215_9HEMI</name>
<keyword evidence="2 5" id="KW-0812">Transmembrane</keyword>
<dbReference type="Pfam" id="PF00635">
    <property type="entry name" value="Motile_Sperm"/>
    <property type="match status" value="1"/>
</dbReference>
<reference evidence="9" key="2">
    <citation type="submission" date="2025-04" db="UniProtKB">
        <authorList>
            <consortium name="RefSeq"/>
        </authorList>
    </citation>
    <scope>IDENTIFICATION</scope>
    <source>
        <tissue evidence="9">Whole body</tissue>
    </source>
</reference>
<dbReference type="InterPro" id="IPR008962">
    <property type="entry name" value="PapD-like_sf"/>
</dbReference>
<protein>
    <submittedName>
        <fullName evidence="7 9">Motile sperm domain-containing protein 1</fullName>
    </submittedName>
</protein>
<evidence type="ECO:0000313" key="8">
    <source>
        <dbReference type="Proteomes" id="UP000694846"/>
    </source>
</evidence>
<reference evidence="7" key="1">
    <citation type="submission" date="2018-04" db="EMBL/GenBank/DDBJ databases">
        <title>Transcriptome assembly of Sipha flava.</title>
        <authorList>
            <person name="Scully E.D."/>
            <person name="Geib S.M."/>
            <person name="Palmer N.A."/>
            <person name="Koch K."/>
            <person name="Bradshaw J."/>
            <person name="Heng-Moss T."/>
            <person name="Sarath G."/>
        </authorList>
    </citation>
    <scope>NUCLEOTIDE SEQUENCE</scope>
</reference>
<dbReference type="OrthoDB" id="10022288at2759"/>
<dbReference type="InterPro" id="IPR013783">
    <property type="entry name" value="Ig-like_fold"/>
</dbReference>
<dbReference type="RefSeq" id="XP_025417585.1">
    <property type="nucleotide sequence ID" value="XM_025561800.1"/>
</dbReference>
<feature type="transmembrane region" description="Helical" evidence="5">
    <location>
        <begin position="182"/>
        <end position="202"/>
    </location>
</feature>
<organism evidence="7">
    <name type="scientific">Sipha flava</name>
    <name type="common">yellow sugarcane aphid</name>
    <dbReference type="NCBI Taxonomy" id="143950"/>
    <lineage>
        <taxon>Eukaryota</taxon>
        <taxon>Metazoa</taxon>
        <taxon>Ecdysozoa</taxon>
        <taxon>Arthropoda</taxon>
        <taxon>Hexapoda</taxon>
        <taxon>Insecta</taxon>
        <taxon>Pterygota</taxon>
        <taxon>Neoptera</taxon>
        <taxon>Paraneoptera</taxon>
        <taxon>Hemiptera</taxon>
        <taxon>Sternorrhyncha</taxon>
        <taxon>Aphidomorpha</taxon>
        <taxon>Aphidoidea</taxon>
        <taxon>Aphididae</taxon>
        <taxon>Sipha</taxon>
    </lineage>
</organism>
<dbReference type="SUPFAM" id="SSF49354">
    <property type="entry name" value="PapD-like"/>
    <property type="match status" value="1"/>
</dbReference>
<dbReference type="EMBL" id="GGMS01002614">
    <property type="protein sequence ID" value="MBY71817.1"/>
    <property type="molecule type" value="Transcribed_RNA"/>
</dbReference>
<proteinExistence type="predicted"/>
<keyword evidence="8" id="KW-1185">Reference proteome</keyword>
<dbReference type="Gene3D" id="2.60.40.10">
    <property type="entry name" value="Immunoglobulins"/>
    <property type="match status" value="1"/>
</dbReference>
<dbReference type="GO" id="GO:0005737">
    <property type="term" value="C:cytoplasm"/>
    <property type="evidence" value="ECO:0007669"/>
    <property type="project" value="TreeGrafter"/>
</dbReference>